<keyword evidence="11" id="KW-0411">Iron-sulfur</keyword>
<keyword evidence="9" id="KW-0378">Hydrolase</keyword>
<dbReference type="SUPFAM" id="SSF55811">
    <property type="entry name" value="Nudix"/>
    <property type="match status" value="1"/>
</dbReference>
<evidence type="ECO:0000256" key="10">
    <source>
        <dbReference type="ARBA" id="ARBA00023004"/>
    </source>
</evidence>
<dbReference type="Proteomes" id="UP001211097">
    <property type="component" value="Chromosome"/>
</dbReference>
<evidence type="ECO:0000256" key="4">
    <source>
        <dbReference type="ARBA" id="ARBA00012045"/>
    </source>
</evidence>
<reference evidence="16" key="1">
    <citation type="submission" date="2022-11" db="EMBL/GenBank/DDBJ databases">
        <title>Complete Genome Sequences of three Polynucleobacter sp. Subcluster PnecC Strains KF022, KF023, and KF032 Isolated from a Shallow Eutrophic Lake in Japan.</title>
        <authorList>
            <person name="Ogata Y."/>
            <person name="Watanabe K."/>
            <person name="Takemine S."/>
            <person name="Shindo C."/>
            <person name="Kurokawa R."/>
            <person name="Suda W."/>
        </authorList>
    </citation>
    <scope>NUCLEOTIDE SEQUENCE</scope>
    <source>
        <strain evidence="16">KF023</strain>
    </source>
</reference>
<dbReference type="GO" id="GO:0032357">
    <property type="term" value="F:oxidized purine DNA binding"/>
    <property type="evidence" value="ECO:0007669"/>
    <property type="project" value="TreeGrafter"/>
</dbReference>
<sequence>MSKTLINTFAPKLIAWHGISGRSGLPWQGNRDPYAVWVSEIMLQQTQVATVLERYPRFMKRFPTVKKLAAADIDEVLAEWAGLGYYSRARNLHSCAKQVMTEFAGKFPSDPVLLEQLKGIGRSTAGAVAAFAFHERAPILDANVKRILARLFAVEGSIQDKAVNDQLWNLATDLLPKKSVDMPVYTQALMDFGATWCTSRKPVCLGSERKCPFAKDCQANLSDQVLLLPQKTKKTKSPEFDCNMLLIRSGNSVLLQKRPSKAIWGGLWSLPESTWKPRVLGSKEADLSSQELFEAAMPQLKTLALAKACKPFQKANEIKHVFTHRRLWMHIWQSNCSKELTLSNPDLKWVPLNQLGRYGLPQPIKILLQGLSLVRGDGLKN</sequence>
<dbReference type="EC" id="3.2.2.31" evidence="4 14"/>
<dbReference type="GO" id="GO:0034039">
    <property type="term" value="F:8-oxo-7,8-dihydroguanine DNA N-glycosylase activity"/>
    <property type="evidence" value="ECO:0007669"/>
    <property type="project" value="TreeGrafter"/>
</dbReference>
<dbReference type="PANTHER" id="PTHR42944">
    <property type="entry name" value="ADENINE DNA GLYCOSYLASE"/>
    <property type="match status" value="1"/>
</dbReference>
<evidence type="ECO:0000256" key="8">
    <source>
        <dbReference type="ARBA" id="ARBA00022763"/>
    </source>
</evidence>
<keyword evidence="8 14" id="KW-0227">DNA damage</keyword>
<comment type="function">
    <text evidence="2">Adenine glycosylase active on G-A mispairs. MutY also corrects error-prone DNA synthesis past GO lesions which are due to the oxidatively damaged form of guanine: 7,8-dihydro-8-oxoguanine (8-oxo-dGTP).</text>
</comment>
<name>A0A9C7CZ86_9BURK</name>
<dbReference type="GO" id="GO:0000701">
    <property type="term" value="F:purine-specific mismatch base pair DNA N-glycosylase activity"/>
    <property type="evidence" value="ECO:0007669"/>
    <property type="project" value="UniProtKB-EC"/>
</dbReference>
<evidence type="ECO:0000256" key="3">
    <source>
        <dbReference type="ARBA" id="ARBA00008343"/>
    </source>
</evidence>
<keyword evidence="13 14" id="KW-0326">Glycosidase</keyword>
<dbReference type="InterPro" id="IPR044298">
    <property type="entry name" value="MIG/MutY"/>
</dbReference>
<proteinExistence type="inferred from homology"/>
<comment type="catalytic activity">
    <reaction evidence="1 14">
        <text>Hydrolyzes free adenine bases from 7,8-dihydro-8-oxoguanine:adenine mismatched double-stranded DNA, leaving an apurinic site.</text>
        <dbReference type="EC" id="3.2.2.31"/>
    </reaction>
</comment>
<keyword evidence="6" id="KW-0004">4Fe-4S</keyword>
<accession>A0A9C7CZ86</accession>
<evidence type="ECO:0000256" key="6">
    <source>
        <dbReference type="ARBA" id="ARBA00022485"/>
    </source>
</evidence>
<dbReference type="PANTHER" id="PTHR42944:SF1">
    <property type="entry name" value="ADENINE DNA GLYCOSYLASE"/>
    <property type="match status" value="1"/>
</dbReference>
<dbReference type="NCBIfam" id="TIGR01084">
    <property type="entry name" value="mutY"/>
    <property type="match status" value="1"/>
</dbReference>
<evidence type="ECO:0000256" key="2">
    <source>
        <dbReference type="ARBA" id="ARBA00002933"/>
    </source>
</evidence>
<evidence type="ECO:0000256" key="9">
    <source>
        <dbReference type="ARBA" id="ARBA00022801"/>
    </source>
</evidence>
<dbReference type="InterPro" id="IPR029119">
    <property type="entry name" value="MutY_C"/>
</dbReference>
<dbReference type="InterPro" id="IPR005760">
    <property type="entry name" value="A/G_AdeGlyc_MutY"/>
</dbReference>
<organism evidence="16">
    <name type="scientific">Polynucleobacter yangtzensis</name>
    <dbReference type="NCBI Taxonomy" id="1743159"/>
    <lineage>
        <taxon>Bacteria</taxon>
        <taxon>Pseudomonadati</taxon>
        <taxon>Pseudomonadota</taxon>
        <taxon>Betaproteobacteria</taxon>
        <taxon>Burkholderiales</taxon>
        <taxon>Burkholderiaceae</taxon>
        <taxon>Polynucleobacter</taxon>
    </lineage>
</organism>
<dbReference type="InterPro" id="IPR015797">
    <property type="entry name" value="NUDIX_hydrolase-like_dom_sf"/>
</dbReference>
<comment type="similarity">
    <text evidence="3 14">Belongs to the Nth/MutY family.</text>
</comment>
<dbReference type="GO" id="GO:0035485">
    <property type="term" value="F:adenine/guanine mispair binding"/>
    <property type="evidence" value="ECO:0007669"/>
    <property type="project" value="TreeGrafter"/>
</dbReference>
<dbReference type="GO" id="GO:0006298">
    <property type="term" value="P:mismatch repair"/>
    <property type="evidence" value="ECO:0007669"/>
    <property type="project" value="TreeGrafter"/>
</dbReference>
<dbReference type="GO" id="GO:0046872">
    <property type="term" value="F:metal ion binding"/>
    <property type="evidence" value="ECO:0007669"/>
    <property type="project" value="UniProtKB-UniRule"/>
</dbReference>
<dbReference type="Pfam" id="PF14815">
    <property type="entry name" value="NUDIX_4"/>
    <property type="match status" value="1"/>
</dbReference>
<evidence type="ECO:0000256" key="13">
    <source>
        <dbReference type="ARBA" id="ARBA00023295"/>
    </source>
</evidence>
<dbReference type="Gene3D" id="3.90.79.10">
    <property type="entry name" value="Nucleoside Triphosphate Pyrophosphohydrolase"/>
    <property type="match status" value="1"/>
</dbReference>
<dbReference type="Gene3D" id="1.10.1670.10">
    <property type="entry name" value="Helix-hairpin-Helix base-excision DNA repair enzymes (C-terminal)"/>
    <property type="match status" value="1"/>
</dbReference>
<evidence type="ECO:0000256" key="14">
    <source>
        <dbReference type="RuleBase" id="RU365096"/>
    </source>
</evidence>
<dbReference type="SMART" id="SM00478">
    <property type="entry name" value="ENDO3c"/>
    <property type="match status" value="1"/>
</dbReference>
<dbReference type="Pfam" id="PF00730">
    <property type="entry name" value="HhH-GPD"/>
    <property type="match status" value="1"/>
</dbReference>
<dbReference type="Gene3D" id="1.10.340.30">
    <property type="entry name" value="Hypothetical protein, domain 2"/>
    <property type="match status" value="1"/>
</dbReference>
<dbReference type="GO" id="GO:0051539">
    <property type="term" value="F:4 iron, 4 sulfur cluster binding"/>
    <property type="evidence" value="ECO:0007669"/>
    <property type="project" value="UniProtKB-UniRule"/>
</dbReference>
<dbReference type="AlphaFoldDB" id="A0A9C7CZ86"/>
<dbReference type="InterPro" id="IPR011257">
    <property type="entry name" value="DNA_glycosylase"/>
</dbReference>
<dbReference type="CDD" id="cd03431">
    <property type="entry name" value="NUDIX_DNA_Glycosylase_C-MutY"/>
    <property type="match status" value="1"/>
</dbReference>
<keyword evidence="10 14" id="KW-0408">Iron</keyword>
<dbReference type="SUPFAM" id="SSF48150">
    <property type="entry name" value="DNA-glycosylase"/>
    <property type="match status" value="1"/>
</dbReference>
<feature type="domain" description="HhH-GPD" evidence="15">
    <location>
        <begin position="42"/>
        <end position="195"/>
    </location>
</feature>
<dbReference type="InterPro" id="IPR003265">
    <property type="entry name" value="HhH-GPD_domain"/>
</dbReference>
<dbReference type="KEGG" id="pyt:PKF023_17700"/>
<dbReference type="RefSeq" id="WP_281742421.1">
    <property type="nucleotide sequence ID" value="NZ_AP026973.1"/>
</dbReference>
<protein>
    <recommendedName>
        <fullName evidence="5 14">Adenine DNA glycosylase</fullName>
        <ecNumber evidence="4 14">3.2.2.31</ecNumber>
    </recommendedName>
</protein>
<evidence type="ECO:0000259" key="15">
    <source>
        <dbReference type="SMART" id="SM00478"/>
    </source>
</evidence>
<evidence type="ECO:0000256" key="5">
    <source>
        <dbReference type="ARBA" id="ARBA00022023"/>
    </source>
</evidence>
<comment type="cofactor">
    <cofactor evidence="14">
        <name>[4Fe-4S] cluster</name>
        <dbReference type="ChEBI" id="CHEBI:49883"/>
    </cofactor>
    <text evidence="14">Binds 1 [4Fe-4S] cluster.</text>
</comment>
<dbReference type="FunFam" id="1.10.340.30:FF:000002">
    <property type="entry name" value="Adenine DNA glycosylase"/>
    <property type="match status" value="1"/>
</dbReference>
<dbReference type="GO" id="GO:0006284">
    <property type="term" value="P:base-excision repair"/>
    <property type="evidence" value="ECO:0007669"/>
    <property type="project" value="UniProtKB-UniRule"/>
</dbReference>
<gene>
    <name evidence="16" type="primary">mutY</name>
    <name evidence="16" type="ORF">PKF023_17700</name>
</gene>
<evidence type="ECO:0000313" key="16">
    <source>
        <dbReference type="EMBL" id="BDT77967.1"/>
    </source>
</evidence>
<evidence type="ECO:0000256" key="12">
    <source>
        <dbReference type="ARBA" id="ARBA00023204"/>
    </source>
</evidence>
<dbReference type="EMBL" id="AP026973">
    <property type="protein sequence ID" value="BDT77967.1"/>
    <property type="molecule type" value="Genomic_DNA"/>
</dbReference>
<evidence type="ECO:0000256" key="7">
    <source>
        <dbReference type="ARBA" id="ARBA00022723"/>
    </source>
</evidence>
<evidence type="ECO:0000256" key="1">
    <source>
        <dbReference type="ARBA" id="ARBA00000843"/>
    </source>
</evidence>
<dbReference type="CDD" id="cd00056">
    <property type="entry name" value="ENDO3c"/>
    <property type="match status" value="1"/>
</dbReference>
<keyword evidence="7" id="KW-0479">Metal-binding</keyword>
<keyword evidence="12" id="KW-0234">DNA repair</keyword>
<evidence type="ECO:0000256" key="11">
    <source>
        <dbReference type="ARBA" id="ARBA00023014"/>
    </source>
</evidence>
<dbReference type="InterPro" id="IPR023170">
    <property type="entry name" value="HhH_base_excis_C"/>
</dbReference>